<feature type="non-terminal residue" evidence="1">
    <location>
        <position position="165"/>
    </location>
</feature>
<proteinExistence type="predicted"/>
<reference evidence="1" key="1">
    <citation type="submission" date="2021-06" db="EMBL/GenBank/DDBJ databases">
        <authorList>
            <person name="Kallberg Y."/>
            <person name="Tangrot J."/>
            <person name="Rosling A."/>
        </authorList>
    </citation>
    <scope>NUCLEOTIDE SEQUENCE</scope>
    <source>
        <strain evidence="1">MA461A</strain>
    </source>
</reference>
<protein>
    <submittedName>
        <fullName evidence="1">1387_t:CDS:1</fullName>
    </submittedName>
</protein>
<evidence type="ECO:0000313" key="1">
    <source>
        <dbReference type="EMBL" id="CAG8747830.1"/>
    </source>
</evidence>
<dbReference type="Proteomes" id="UP000789920">
    <property type="component" value="Unassembled WGS sequence"/>
</dbReference>
<organism evidence="1 2">
    <name type="scientific">Racocetra persica</name>
    <dbReference type="NCBI Taxonomy" id="160502"/>
    <lineage>
        <taxon>Eukaryota</taxon>
        <taxon>Fungi</taxon>
        <taxon>Fungi incertae sedis</taxon>
        <taxon>Mucoromycota</taxon>
        <taxon>Glomeromycotina</taxon>
        <taxon>Glomeromycetes</taxon>
        <taxon>Diversisporales</taxon>
        <taxon>Gigasporaceae</taxon>
        <taxon>Racocetra</taxon>
    </lineage>
</organism>
<gene>
    <name evidence="1" type="ORF">RPERSI_LOCUS13859</name>
</gene>
<keyword evidence="2" id="KW-1185">Reference proteome</keyword>
<comment type="caution">
    <text evidence="1">The sequence shown here is derived from an EMBL/GenBank/DDBJ whole genome shotgun (WGS) entry which is preliminary data.</text>
</comment>
<dbReference type="EMBL" id="CAJVQC010031206">
    <property type="protein sequence ID" value="CAG8747830.1"/>
    <property type="molecule type" value="Genomic_DNA"/>
</dbReference>
<accession>A0ACA9QFG1</accession>
<sequence>MPPQNSSCENCYILTSQLIVKDETISSLQQYIIKLQKDLLFTQQELIRCNETLEHYSCSSIASSHNVDIISHRQHTTKSKTCMNPFHELNDGELSGSESCSGTAAFHKTERCFQNILDNIGTLKIQEEYKVWVGNVIPPITIQGLKYRFEDEFGEVLSIEHYAPQ</sequence>
<evidence type="ECO:0000313" key="2">
    <source>
        <dbReference type="Proteomes" id="UP000789920"/>
    </source>
</evidence>
<name>A0ACA9QFG1_9GLOM</name>